<gene>
    <name evidence="2" type="ORF">MCOR_10860</name>
</gene>
<protein>
    <submittedName>
        <fullName evidence="2">Uncharacterized protein</fullName>
    </submittedName>
</protein>
<feature type="region of interest" description="Disordered" evidence="1">
    <location>
        <begin position="59"/>
        <end position="80"/>
    </location>
</feature>
<name>A0A6J8AS80_MYTCO</name>
<evidence type="ECO:0000256" key="1">
    <source>
        <dbReference type="SAM" id="MobiDB-lite"/>
    </source>
</evidence>
<evidence type="ECO:0000313" key="2">
    <source>
        <dbReference type="EMBL" id="CAC5372929.1"/>
    </source>
</evidence>
<accession>A0A6J8AS80</accession>
<sequence length="162" mass="18441">MQDVERSDFFCVLITTGRNILNSEHLYFSKIVLAYACIREVLKKTKVTQKLKFKDDENTNLNSASESKDRNAAKTTDWNGKAGFMKPATYDASLRGAAQGVLGNLQGREKHEYPKLADALQSRFSPINQTELYWMTLKDRKLKPNESLLELGESVRRLTHLA</sequence>
<dbReference type="AlphaFoldDB" id="A0A6J8AS80"/>
<dbReference type="EMBL" id="CACVKT020001876">
    <property type="protein sequence ID" value="CAC5372929.1"/>
    <property type="molecule type" value="Genomic_DNA"/>
</dbReference>
<evidence type="ECO:0000313" key="3">
    <source>
        <dbReference type="Proteomes" id="UP000507470"/>
    </source>
</evidence>
<proteinExistence type="predicted"/>
<dbReference type="OrthoDB" id="6091153at2759"/>
<dbReference type="Proteomes" id="UP000507470">
    <property type="component" value="Unassembled WGS sequence"/>
</dbReference>
<organism evidence="2 3">
    <name type="scientific">Mytilus coruscus</name>
    <name type="common">Sea mussel</name>
    <dbReference type="NCBI Taxonomy" id="42192"/>
    <lineage>
        <taxon>Eukaryota</taxon>
        <taxon>Metazoa</taxon>
        <taxon>Spiralia</taxon>
        <taxon>Lophotrochozoa</taxon>
        <taxon>Mollusca</taxon>
        <taxon>Bivalvia</taxon>
        <taxon>Autobranchia</taxon>
        <taxon>Pteriomorphia</taxon>
        <taxon>Mytilida</taxon>
        <taxon>Mytiloidea</taxon>
        <taxon>Mytilidae</taxon>
        <taxon>Mytilinae</taxon>
        <taxon>Mytilus</taxon>
    </lineage>
</organism>
<keyword evidence="3" id="KW-1185">Reference proteome</keyword>
<reference evidence="2 3" key="1">
    <citation type="submission" date="2020-06" db="EMBL/GenBank/DDBJ databases">
        <authorList>
            <person name="Li R."/>
            <person name="Bekaert M."/>
        </authorList>
    </citation>
    <scope>NUCLEOTIDE SEQUENCE [LARGE SCALE GENOMIC DNA]</scope>
    <source>
        <strain evidence="3">wild</strain>
    </source>
</reference>